<dbReference type="GO" id="GO:0030956">
    <property type="term" value="C:glutamyl-tRNA(Gln) amidotransferase complex"/>
    <property type="evidence" value="ECO:0007669"/>
    <property type="project" value="TreeGrafter"/>
</dbReference>
<accession>A0A9N8DG50</accession>
<dbReference type="InterPro" id="IPR017959">
    <property type="entry name" value="Asn/Gln-tRNA_amidoTrfase_suB/E"/>
</dbReference>
<feature type="domain" description="Asn/Gln amidotransferase" evidence="5">
    <location>
        <begin position="63"/>
        <end position="207"/>
    </location>
</feature>
<evidence type="ECO:0000256" key="4">
    <source>
        <dbReference type="ARBA" id="ARBA00022917"/>
    </source>
</evidence>
<evidence type="ECO:0000256" key="2">
    <source>
        <dbReference type="ARBA" id="ARBA00022741"/>
    </source>
</evidence>
<dbReference type="Proteomes" id="UP001153069">
    <property type="component" value="Unassembled WGS sequence"/>
</dbReference>
<dbReference type="PANTHER" id="PTHR11659:SF0">
    <property type="entry name" value="GLUTAMYL-TRNA(GLN) AMIDOTRANSFERASE SUBUNIT B, MITOCHONDRIAL"/>
    <property type="match status" value="1"/>
</dbReference>
<protein>
    <submittedName>
        <fullName evidence="6">Aspartyl/glutamyl-tRNA(Asn/Gln) amidotransferase subunit B</fullName>
    </submittedName>
</protein>
<dbReference type="EMBL" id="CAICTM010000071">
    <property type="protein sequence ID" value="CAB9499925.1"/>
    <property type="molecule type" value="Genomic_DNA"/>
</dbReference>
<dbReference type="InterPro" id="IPR018027">
    <property type="entry name" value="Asn/Gln_amidotransferase"/>
</dbReference>
<evidence type="ECO:0000313" key="6">
    <source>
        <dbReference type="EMBL" id="CAB9499925.1"/>
    </source>
</evidence>
<dbReference type="AlphaFoldDB" id="A0A9N8DG50"/>
<keyword evidence="1" id="KW-0436">Ligase</keyword>
<sequence length="209" mass="23415">MPEPDLPPVVLDATVLGGHDSVSNFFDEYLPDLPDAARERLEREYQLDEYTPVSLPGILRAIRIYDQAVATAQAALLPDNNSREIAQTVAKFLCNDLFALIRDEEERRRAYEGAVADSSNGEYSNITGPQLGEIVVLLLNGTISTTMAKKLLALLYQEELGQSPSEVAKRHGLQLISDRQTLERLCHETLEQNPEQLEQYRRGGKHAQR</sequence>
<reference evidence="6" key="1">
    <citation type="submission" date="2020-06" db="EMBL/GenBank/DDBJ databases">
        <authorList>
            <consortium name="Plant Systems Biology data submission"/>
        </authorList>
    </citation>
    <scope>NUCLEOTIDE SEQUENCE</scope>
    <source>
        <strain evidence="6">D6</strain>
    </source>
</reference>
<dbReference type="SMART" id="SM00845">
    <property type="entry name" value="GatB_Yqey"/>
    <property type="match status" value="1"/>
</dbReference>
<evidence type="ECO:0000256" key="1">
    <source>
        <dbReference type="ARBA" id="ARBA00022598"/>
    </source>
</evidence>
<dbReference type="InterPro" id="IPR023168">
    <property type="entry name" value="GatB_Yqey_C_2"/>
</dbReference>
<name>A0A9N8DG50_9STRA</name>
<evidence type="ECO:0000256" key="3">
    <source>
        <dbReference type="ARBA" id="ARBA00022840"/>
    </source>
</evidence>
<evidence type="ECO:0000259" key="5">
    <source>
        <dbReference type="SMART" id="SM00845"/>
    </source>
</evidence>
<dbReference type="GO" id="GO:0005739">
    <property type="term" value="C:mitochondrion"/>
    <property type="evidence" value="ECO:0007669"/>
    <property type="project" value="TreeGrafter"/>
</dbReference>
<dbReference type="SUPFAM" id="SSF89095">
    <property type="entry name" value="GatB/YqeY motif"/>
    <property type="match status" value="1"/>
</dbReference>
<dbReference type="Pfam" id="PF02637">
    <property type="entry name" value="GatB_Yqey"/>
    <property type="match status" value="1"/>
</dbReference>
<gene>
    <name evidence="6" type="ORF">SEMRO_72_G039680.1</name>
</gene>
<organism evidence="6 7">
    <name type="scientific">Seminavis robusta</name>
    <dbReference type="NCBI Taxonomy" id="568900"/>
    <lineage>
        <taxon>Eukaryota</taxon>
        <taxon>Sar</taxon>
        <taxon>Stramenopiles</taxon>
        <taxon>Ochrophyta</taxon>
        <taxon>Bacillariophyta</taxon>
        <taxon>Bacillariophyceae</taxon>
        <taxon>Bacillariophycidae</taxon>
        <taxon>Naviculales</taxon>
        <taxon>Naviculaceae</taxon>
        <taxon>Seminavis</taxon>
    </lineage>
</organism>
<keyword evidence="7" id="KW-1185">Reference proteome</keyword>
<dbReference type="GO" id="GO:0050567">
    <property type="term" value="F:glutaminyl-tRNA synthase (glutamine-hydrolyzing) activity"/>
    <property type="evidence" value="ECO:0007669"/>
    <property type="project" value="TreeGrafter"/>
</dbReference>
<dbReference type="PANTHER" id="PTHR11659">
    <property type="entry name" value="GLUTAMYL-TRNA GLN AMIDOTRANSFERASE SUBUNIT B MITOCHONDRIAL AND PROKARYOTIC PET112-RELATED"/>
    <property type="match status" value="1"/>
</dbReference>
<keyword evidence="4" id="KW-0648">Protein biosynthesis</keyword>
<dbReference type="OrthoDB" id="51401at2759"/>
<comment type="caution">
    <text evidence="6">The sequence shown here is derived from an EMBL/GenBank/DDBJ whole genome shotgun (WGS) entry which is preliminary data.</text>
</comment>
<evidence type="ECO:0000313" key="7">
    <source>
        <dbReference type="Proteomes" id="UP001153069"/>
    </source>
</evidence>
<keyword evidence="2" id="KW-0547">Nucleotide-binding</keyword>
<keyword evidence="3" id="KW-0067">ATP-binding</keyword>
<proteinExistence type="predicted"/>
<dbReference type="GO" id="GO:0032543">
    <property type="term" value="P:mitochondrial translation"/>
    <property type="evidence" value="ECO:0007669"/>
    <property type="project" value="TreeGrafter"/>
</dbReference>
<dbReference type="GO" id="GO:0005524">
    <property type="term" value="F:ATP binding"/>
    <property type="evidence" value="ECO:0007669"/>
    <property type="project" value="UniProtKB-KW"/>
</dbReference>
<dbReference type="Gene3D" id="1.10.10.410">
    <property type="match status" value="1"/>
</dbReference>
<dbReference type="GO" id="GO:0070681">
    <property type="term" value="P:glutaminyl-tRNAGln biosynthesis via transamidation"/>
    <property type="evidence" value="ECO:0007669"/>
    <property type="project" value="TreeGrafter"/>
</dbReference>
<dbReference type="InterPro" id="IPR003789">
    <property type="entry name" value="Asn/Gln_tRNA_amidoTrase-B-like"/>
</dbReference>